<dbReference type="PROSITE" id="PS51257">
    <property type="entry name" value="PROKAR_LIPOPROTEIN"/>
    <property type="match status" value="1"/>
</dbReference>
<organism evidence="6 7">
    <name type="scientific">Rivibacter subsaxonicus</name>
    <dbReference type="NCBI Taxonomy" id="457575"/>
    <lineage>
        <taxon>Bacteria</taxon>
        <taxon>Pseudomonadati</taxon>
        <taxon>Pseudomonadota</taxon>
        <taxon>Betaproteobacteria</taxon>
        <taxon>Burkholderiales</taxon>
        <taxon>Rivibacter</taxon>
    </lineage>
</organism>
<keyword evidence="7" id="KW-1185">Reference proteome</keyword>
<evidence type="ECO:0000256" key="2">
    <source>
        <dbReference type="SAM" id="MobiDB-lite"/>
    </source>
</evidence>
<keyword evidence="3" id="KW-0732">Signal</keyword>
<feature type="chain" id="PRO_5020278412" evidence="3">
    <location>
        <begin position="34"/>
        <end position="398"/>
    </location>
</feature>
<comment type="caution">
    <text evidence="6">The sequence shown here is derived from an EMBL/GenBank/DDBJ whole genome shotgun (WGS) entry which is preliminary data.</text>
</comment>
<dbReference type="Gene3D" id="1.10.287.470">
    <property type="entry name" value="Helix hairpin bin"/>
    <property type="match status" value="1"/>
</dbReference>
<dbReference type="GO" id="GO:1990281">
    <property type="term" value="C:efflux pump complex"/>
    <property type="evidence" value="ECO:0007669"/>
    <property type="project" value="TreeGrafter"/>
</dbReference>
<evidence type="ECO:0000313" key="7">
    <source>
        <dbReference type="Proteomes" id="UP000293671"/>
    </source>
</evidence>
<sequence length="398" mass="40734">MKHPALPVSRAALAVMVVSGAIALAACSRPAPAPEPVRAVRTLTVGTDSAGGVMEYAADVRARVESRLGFRVGGKMTRRSVDLGDTVKAGQVLAQIDPQDLRLGQESARAGVNAAKVQFELAEADFKRFSDLRQQNFISAAELERREATLKSAQATYQQAQAQAGVQGNQAAYATLVADAAGVVTAVDAEPGQVIAAGAPVVRVALDGPRDVVFTVPEDRVAFVRSLEGSKGALQVQPWGGGAPVAATVREVAAAADPTTRTFVVKADVARGAGLQLGQTVTVKIEVPRTEGIVKLPLTAVFETGGKTAVWVLDDKSMTVQPQPVQVATADGNAVVVAAGLRPGQEVVSAGAHVLTPGQTVKRYIDPHRAAAALGSVSTPVRDGASGAGGAGVAAAAR</sequence>
<dbReference type="OrthoDB" id="9806939at2"/>
<dbReference type="PANTHER" id="PTHR30469">
    <property type="entry name" value="MULTIDRUG RESISTANCE PROTEIN MDTA"/>
    <property type="match status" value="1"/>
</dbReference>
<feature type="domain" description="Multidrug resistance protein MdtA-like barrel-sandwich hybrid" evidence="4">
    <location>
        <begin position="69"/>
        <end position="200"/>
    </location>
</feature>
<dbReference type="Pfam" id="PF25975">
    <property type="entry name" value="CzcB_C"/>
    <property type="match status" value="1"/>
</dbReference>
<comment type="similarity">
    <text evidence="1">Belongs to the membrane fusion protein (MFP) (TC 8.A.1) family.</text>
</comment>
<dbReference type="Gene3D" id="2.40.30.170">
    <property type="match status" value="1"/>
</dbReference>
<protein>
    <submittedName>
        <fullName evidence="6">RND family efflux transporter MFP subunit</fullName>
    </submittedName>
</protein>
<dbReference type="Gene3D" id="2.40.420.20">
    <property type="match status" value="1"/>
</dbReference>
<evidence type="ECO:0000256" key="1">
    <source>
        <dbReference type="ARBA" id="ARBA00009477"/>
    </source>
</evidence>
<feature type="signal peptide" evidence="3">
    <location>
        <begin position="1"/>
        <end position="33"/>
    </location>
</feature>
<evidence type="ECO:0000256" key="3">
    <source>
        <dbReference type="SAM" id="SignalP"/>
    </source>
</evidence>
<evidence type="ECO:0000313" key="6">
    <source>
        <dbReference type="EMBL" id="RZT98062.1"/>
    </source>
</evidence>
<dbReference type="Gene3D" id="2.40.50.100">
    <property type="match status" value="1"/>
</dbReference>
<evidence type="ECO:0000259" key="5">
    <source>
        <dbReference type="Pfam" id="PF25975"/>
    </source>
</evidence>
<evidence type="ECO:0000259" key="4">
    <source>
        <dbReference type="Pfam" id="PF25917"/>
    </source>
</evidence>
<proteinExistence type="inferred from homology"/>
<dbReference type="GO" id="GO:0015562">
    <property type="term" value="F:efflux transmembrane transporter activity"/>
    <property type="evidence" value="ECO:0007669"/>
    <property type="project" value="TreeGrafter"/>
</dbReference>
<feature type="region of interest" description="Disordered" evidence="2">
    <location>
        <begin position="379"/>
        <end position="398"/>
    </location>
</feature>
<dbReference type="EMBL" id="SHKP01000006">
    <property type="protein sequence ID" value="RZT98062.1"/>
    <property type="molecule type" value="Genomic_DNA"/>
</dbReference>
<dbReference type="SUPFAM" id="SSF111369">
    <property type="entry name" value="HlyD-like secretion proteins"/>
    <property type="match status" value="1"/>
</dbReference>
<feature type="domain" description="CzcB-like C-terminal circularly permuted SH3-like" evidence="5">
    <location>
        <begin position="294"/>
        <end position="355"/>
    </location>
</feature>
<dbReference type="InterPro" id="IPR058649">
    <property type="entry name" value="CzcB_C"/>
</dbReference>
<dbReference type="NCBIfam" id="TIGR01730">
    <property type="entry name" value="RND_mfp"/>
    <property type="match status" value="1"/>
</dbReference>
<dbReference type="AlphaFoldDB" id="A0A4Q7VNZ2"/>
<accession>A0A4Q7VNZ2</accession>
<name>A0A4Q7VNZ2_9BURK</name>
<dbReference type="Pfam" id="PF25917">
    <property type="entry name" value="BSH_RND"/>
    <property type="match status" value="1"/>
</dbReference>
<dbReference type="PANTHER" id="PTHR30469:SF18">
    <property type="entry name" value="RESISTANCE-NODULATION-CELL DIVISION (RND) EFFLUX MEMBRANE FUSION PROTEIN-RELATED"/>
    <property type="match status" value="1"/>
</dbReference>
<dbReference type="RefSeq" id="WP_130432464.1">
    <property type="nucleotide sequence ID" value="NZ_SHKP01000006.1"/>
</dbReference>
<reference evidence="6 7" key="1">
    <citation type="submission" date="2019-02" db="EMBL/GenBank/DDBJ databases">
        <title>Genomic Encyclopedia of Type Strains, Phase IV (KMG-IV): sequencing the most valuable type-strain genomes for metagenomic binning, comparative biology and taxonomic classification.</title>
        <authorList>
            <person name="Goeker M."/>
        </authorList>
    </citation>
    <scope>NUCLEOTIDE SEQUENCE [LARGE SCALE GENOMIC DNA]</scope>
    <source>
        <strain evidence="6 7">DSM 19570</strain>
    </source>
</reference>
<dbReference type="InterPro" id="IPR058625">
    <property type="entry name" value="MdtA-like_BSH"/>
</dbReference>
<dbReference type="Proteomes" id="UP000293671">
    <property type="component" value="Unassembled WGS sequence"/>
</dbReference>
<dbReference type="InterPro" id="IPR006143">
    <property type="entry name" value="RND_pump_MFP"/>
</dbReference>
<gene>
    <name evidence="6" type="ORF">EV670_2464</name>
</gene>